<keyword evidence="5 8" id="KW-0659">Purine metabolism</keyword>
<reference evidence="11" key="1">
    <citation type="submission" date="2021-01" db="EMBL/GenBank/DDBJ databases">
        <title>Whole genome shotgun sequence of Actinocatenispora rupis NBRC 107355.</title>
        <authorList>
            <person name="Komaki H."/>
            <person name="Tamura T."/>
        </authorList>
    </citation>
    <scope>NUCLEOTIDE SEQUENCE</scope>
    <source>
        <strain evidence="11">NBRC 107355</strain>
    </source>
</reference>
<dbReference type="NCBIfam" id="TIGR02962">
    <property type="entry name" value="hdxy_isourate"/>
    <property type="match status" value="1"/>
</dbReference>
<dbReference type="GO" id="GO:0006144">
    <property type="term" value="P:purine nucleobase metabolic process"/>
    <property type="evidence" value="ECO:0007669"/>
    <property type="project" value="UniProtKB-KW"/>
</dbReference>
<comment type="catalytic activity">
    <reaction evidence="1 8">
        <text>5-hydroxyisourate + H2O = 5-hydroxy-2-oxo-4-ureido-2,5-dihydro-1H-imidazole-5-carboxylate + H(+)</text>
        <dbReference type="Rhea" id="RHEA:23736"/>
        <dbReference type="ChEBI" id="CHEBI:15377"/>
        <dbReference type="ChEBI" id="CHEBI:15378"/>
        <dbReference type="ChEBI" id="CHEBI:18072"/>
        <dbReference type="ChEBI" id="CHEBI:58639"/>
        <dbReference type="EC" id="3.5.2.17"/>
    </reaction>
</comment>
<dbReference type="GO" id="GO:0033971">
    <property type="term" value="F:hydroxyisourate hydrolase activity"/>
    <property type="evidence" value="ECO:0007669"/>
    <property type="project" value="UniProtKB-EC"/>
</dbReference>
<evidence type="ECO:0000313" key="12">
    <source>
        <dbReference type="Proteomes" id="UP000612808"/>
    </source>
</evidence>
<dbReference type="InterPro" id="IPR000895">
    <property type="entry name" value="Transthyretin/HIU_hydrolase"/>
</dbReference>
<dbReference type="Pfam" id="PF00576">
    <property type="entry name" value="Transthyretin"/>
    <property type="match status" value="1"/>
</dbReference>
<evidence type="ECO:0000256" key="6">
    <source>
        <dbReference type="ARBA" id="ARBA00022801"/>
    </source>
</evidence>
<sequence length="108" mass="11241">MSTLSTHVLDAVRGGPAAGVPVRLTGPLAAPGGQVDEAGVTSDDGRWRAAAELPPGTYRLVFDTGAWFAATGTDGFYPEVAVTFTVRAGHHHVPLLLSPFAYSTYRGS</sequence>
<dbReference type="Proteomes" id="UP000612808">
    <property type="component" value="Unassembled WGS sequence"/>
</dbReference>
<dbReference type="InterPro" id="IPR023416">
    <property type="entry name" value="Transthyretin/HIU_hydrolase_d"/>
</dbReference>
<evidence type="ECO:0000256" key="5">
    <source>
        <dbReference type="ARBA" id="ARBA00022631"/>
    </source>
</evidence>
<comment type="subunit">
    <text evidence="4 8">Homotetramer.</text>
</comment>
<accession>A0A8J3JA46</accession>
<evidence type="ECO:0000256" key="2">
    <source>
        <dbReference type="ARBA" id="ARBA00002704"/>
    </source>
</evidence>
<dbReference type="PRINTS" id="PR00189">
    <property type="entry name" value="TRNSTHYRETIN"/>
</dbReference>
<evidence type="ECO:0000256" key="1">
    <source>
        <dbReference type="ARBA" id="ARBA00001043"/>
    </source>
</evidence>
<dbReference type="InterPro" id="IPR014306">
    <property type="entry name" value="Hydroxyisourate_hydrolase"/>
</dbReference>
<feature type="domain" description="Transthyretin/hydroxyisourate hydrolase" evidence="10">
    <location>
        <begin position="4"/>
        <end position="107"/>
    </location>
</feature>
<keyword evidence="6 8" id="KW-0378">Hydrolase</keyword>
<evidence type="ECO:0000256" key="4">
    <source>
        <dbReference type="ARBA" id="ARBA00011881"/>
    </source>
</evidence>
<dbReference type="RefSeq" id="WP_239076566.1">
    <property type="nucleotide sequence ID" value="NZ_BAAAZM010000019.1"/>
</dbReference>
<dbReference type="CDD" id="cd05822">
    <property type="entry name" value="TLP_HIUase"/>
    <property type="match status" value="1"/>
</dbReference>
<dbReference type="PROSITE" id="PS00768">
    <property type="entry name" value="TRANSTHYRETIN_1"/>
    <property type="match status" value="1"/>
</dbReference>
<evidence type="ECO:0000259" key="10">
    <source>
        <dbReference type="Pfam" id="PF00576"/>
    </source>
</evidence>
<dbReference type="Gene3D" id="2.60.40.180">
    <property type="entry name" value="Transthyretin/hydroxyisourate hydrolase domain"/>
    <property type="match status" value="1"/>
</dbReference>
<dbReference type="EMBL" id="BOMB01000010">
    <property type="protein sequence ID" value="GID11028.1"/>
    <property type="molecule type" value="Genomic_DNA"/>
</dbReference>
<gene>
    <name evidence="11" type="ORF">Aru02nite_19170</name>
</gene>
<evidence type="ECO:0000313" key="11">
    <source>
        <dbReference type="EMBL" id="GID11028.1"/>
    </source>
</evidence>
<feature type="region of interest" description="Disordered" evidence="9">
    <location>
        <begin position="23"/>
        <end position="43"/>
    </location>
</feature>
<feature type="binding site" evidence="7">
    <location>
        <position position="46"/>
    </location>
    <ligand>
        <name>substrate</name>
    </ligand>
</feature>
<comment type="caution">
    <text evidence="11">The sequence shown here is derived from an EMBL/GenBank/DDBJ whole genome shotgun (WGS) entry which is preliminary data.</text>
</comment>
<evidence type="ECO:0000256" key="3">
    <source>
        <dbReference type="ARBA" id="ARBA00009850"/>
    </source>
</evidence>
<comment type="function">
    <text evidence="2">Catalyzes the hydrolysis of 5-hydroxyisourate (HIU) to 2-oxo-4-hydroxy-4-carboxy-5-ureidoimidazoline (OHCU).</text>
</comment>
<proteinExistence type="inferred from homology"/>
<dbReference type="EC" id="3.5.2.17" evidence="8"/>
<dbReference type="PANTHER" id="PTHR10395:SF7">
    <property type="entry name" value="5-HYDROXYISOURATE HYDROLASE"/>
    <property type="match status" value="1"/>
</dbReference>
<keyword evidence="12" id="KW-1185">Reference proteome</keyword>
<dbReference type="PANTHER" id="PTHR10395">
    <property type="entry name" value="URICASE AND TRANSTHYRETIN-RELATED"/>
    <property type="match status" value="1"/>
</dbReference>
<evidence type="ECO:0000256" key="9">
    <source>
        <dbReference type="SAM" id="MobiDB-lite"/>
    </source>
</evidence>
<evidence type="ECO:0000256" key="8">
    <source>
        <dbReference type="RuleBase" id="RU361270"/>
    </source>
</evidence>
<name>A0A8J3JA46_9ACTN</name>
<feature type="binding site" evidence="7">
    <location>
        <position position="105"/>
    </location>
    <ligand>
        <name>substrate</name>
    </ligand>
</feature>
<protein>
    <recommendedName>
        <fullName evidence="8">5-hydroxyisourate hydrolase</fullName>
        <shortName evidence="8">HIU hydrolase</shortName>
        <shortName evidence="8">HIUHase</shortName>
        <ecNumber evidence="8">3.5.2.17</ecNumber>
    </recommendedName>
</protein>
<dbReference type="InterPro" id="IPR036817">
    <property type="entry name" value="Transthyretin/HIU_hydrolase_sf"/>
</dbReference>
<dbReference type="SUPFAM" id="SSF49472">
    <property type="entry name" value="Transthyretin (synonym: prealbumin)"/>
    <property type="match status" value="1"/>
</dbReference>
<dbReference type="InterPro" id="IPR023418">
    <property type="entry name" value="Thyroxine_BS"/>
</dbReference>
<evidence type="ECO:0000256" key="7">
    <source>
        <dbReference type="PIRSR" id="PIRSR600895-51"/>
    </source>
</evidence>
<comment type="similarity">
    <text evidence="3 8">Belongs to the transthyretin family. 5-hydroxyisourate hydrolase subfamily.</text>
</comment>
<organism evidence="11 12">
    <name type="scientific">Actinocatenispora rupis</name>
    <dbReference type="NCBI Taxonomy" id="519421"/>
    <lineage>
        <taxon>Bacteria</taxon>
        <taxon>Bacillati</taxon>
        <taxon>Actinomycetota</taxon>
        <taxon>Actinomycetes</taxon>
        <taxon>Micromonosporales</taxon>
        <taxon>Micromonosporaceae</taxon>
        <taxon>Actinocatenispora</taxon>
    </lineage>
</organism>
<feature type="binding site" evidence="7">
    <location>
        <position position="7"/>
    </location>
    <ligand>
        <name>substrate</name>
    </ligand>
</feature>
<dbReference type="AlphaFoldDB" id="A0A8J3JA46"/>